<keyword evidence="1" id="KW-0812">Transmembrane</keyword>
<protein>
    <submittedName>
        <fullName evidence="2">Uncharacterized protein</fullName>
    </submittedName>
</protein>
<organism evidence="2 3">
    <name type="scientific">Candidatus Acidulodesulfobacterium acidiphilum</name>
    <dbReference type="NCBI Taxonomy" id="2597224"/>
    <lineage>
        <taxon>Bacteria</taxon>
        <taxon>Deltaproteobacteria</taxon>
        <taxon>Candidatus Acidulodesulfobacterales</taxon>
        <taxon>Candidatus Acidulodesulfobacterium</taxon>
    </lineage>
</organism>
<sequence>MNFGGSEMIRSIVDGLAVAIIVGTILFIIAHLKGDDGVKYEAGKMFGMVMWAGMVVILFSVFAAIFLADPTLFNVLFNIKR</sequence>
<reference evidence="2 3" key="1">
    <citation type="submission" date="2019-01" db="EMBL/GenBank/DDBJ databases">
        <title>Insights into ecological role of a new deltaproteobacterial order Candidatus Sinidesulfobacterales (Sva0485) by metagenomics and metatranscriptomics.</title>
        <authorList>
            <person name="Tan S."/>
            <person name="Liu J."/>
            <person name="Fang Y."/>
            <person name="Hedlund B."/>
            <person name="Lian Z.-H."/>
            <person name="Huang L.-Y."/>
            <person name="Li J.-T."/>
            <person name="Huang L.-N."/>
            <person name="Li W.-J."/>
            <person name="Jiang H.-C."/>
            <person name="Dong H.-L."/>
            <person name="Shu W.-S."/>
        </authorList>
    </citation>
    <scope>NUCLEOTIDE SEQUENCE [LARGE SCALE GENOMIC DNA]</scope>
    <source>
        <strain evidence="2">AP4</strain>
    </source>
</reference>
<dbReference type="Proteomes" id="UP000322454">
    <property type="component" value="Unassembled WGS sequence"/>
</dbReference>
<gene>
    <name evidence="2" type="ORF">EVJ48_01615</name>
</gene>
<feature type="transmembrane region" description="Helical" evidence="1">
    <location>
        <begin position="12"/>
        <end position="30"/>
    </location>
</feature>
<proteinExistence type="predicted"/>
<evidence type="ECO:0000256" key="1">
    <source>
        <dbReference type="SAM" id="Phobius"/>
    </source>
</evidence>
<dbReference type="AlphaFoldDB" id="A0A520XGL1"/>
<keyword evidence="1" id="KW-0472">Membrane</keyword>
<name>A0A520XGL1_9DELT</name>
<evidence type="ECO:0000313" key="3">
    <source>
        <dbReference type="Proteomes" id="UP000322454"/>
    </source>
</evidence>
<feature type="transmembrane region" description="Helical" evidence="1">
    <location>
        <begin position="50"/>
        <end position="77"/>
    </location>
</feature>
<evidence type="ECO:0000313" key="2">
    <source>
        <dbReference type="EMBL" id="RZV40215.1"/>
    </source>
</evidence>
<keyword evidence="1" id="KW-1133">Transmembrane helix</keyword>
<dbReference type="EMBL" id="SHMQ01000002">
    <property type="protein sequence ID" value="RZV40215.1"/>
    <property type="molecule type" value="Genomic_DNA"/>
</dbReference>
<accession>A0A520XGL1</accession>
<comment type="caution">
    <text evidence="2">The sequence shown here is derived from an EMBL/GenBank/DDBJ whole genome shotgun (WGS) entry which is preliminary data.</text>
</comment>